<keyword evidence="2" id="KW-0812">Transmembrane</keyword>
<dbReference type="RefSeq" id="WP_158527863.1">
    <property type="nucleotide sequence ID" value="NZ_JBHEEY010000022.1"/>
</dbReference>
<protein>
    <submittedName>
        <fullName evidence="4">Tyrosine phosphatase family protein</fullName>
    </submittedName>
</protein>
<evidence type="ECO:0000313" key="4">
    <source>
        <dbReference type="EMBL" id="RAK25589.1"/>
    </source>
</evidence>
<keyword evidence="2" id="KW-0472">Membrane</keyword>
<accession>A0A364JRU1</accession>
<organism evidence="4 5">
    <name type="scientific">Falsochrobactrum ovis</name>
    <dbReference type="NCBI Taxonomy" id="1293442"/>
    <lineage>
        <taxon>Bacteria</taxon>
        <taxon>Pseudomonadati</taxon>
        <taxon>Pseudomonadota</taxon>
        <taxon>Alphaproteobacteria</taxon>
        <taxon>Hyphomicrobiales</taxon>
        <taxon>Brucellaceae</taxon>
        <taxon>Falsochrobactrum</taxon>
    </lineage>
</organism>
<comment type="caution">
    <text evidence="4">The sequence shown here is derived from an EMBL/GenBank/DDBJ whole genome shotgun (WGS) entry which is preliminary data.</text>
</comment>
<keyword evidence="5" id="KW-1185">Reference proteome</keyword>
<dbReference type="AlphaFoldDB" id="A0A364JRU1"/>
<evidence type="ECO:0000256" key="2">
    <source>
        <dbReference type="SAM" id="Phobius"/>
    </source>
</evidence>
<evidence type="ECO:0000259" key="3">
    <source>
        <dbReference type="Pfam" id="PF22741"/>
    </source>
</evidence>
<sequence length="188" mass="20530">MAGLERIQQRGLRRSFHMRVSSISKVCILVMLVAAGIRAVYVIASGNFNEVIPGVLYRSAQPADAESKYIVENFGIKSILNLRDEAKGDWYREESAAAQRANVQLKDFPISSGHTLSKTNLEKSIAILNSAPKPMLGHCEHSANRTGLMSAIFVKLTGSGSWLAELQLSPSYGHVPIPSVGRFAMQES</sequence>
<dbReference type="Proteomes" id="UP000249453">
    <property type="component" value="Unassembled WGS sequence"/>
</dbReference>
<comment type="similarity">
    <text evidence="1">Belongs to the protein-tyrosine phosphatase family.</text>
</comment>
<gene>
    <name evidence="4" type="ORF">C7374_1226</name>
</gene>
<dbReference type="GO" id="GO:0016791">
    <property type="term" value="F:phosphatase activity"/>
    <property type="evidence" value="ECO:0007669"/>
    <property type="project" value="TreeGrafter"/>
</dbReference>
<feature type="transmembrane region" description="Helical" evidence="2">
    <location>
        <begin position="20"/>
        <end position="44"/>
    </location>
</feature>
<feature type="domain" description="DSP-PTPase phosphatase fused to NAD+ Kinase" evidence="3">
    <location>
        <begin position="55"/>
        <end position="155"/>
    </location>
</feature>
<dbReference type="Gene3D" id="3.90.190.10">
    <property type="entry name" value="Protein tyrosine phosphatase superfamily"/>
    <property type="match status" value="1"/>
</dbReference>
<dbReference type="InterPro" id="IPR055214">
    <property type="entry name" value="PTP-NADK"/>
</dbReference>
<proteinExistence type="inferred from homology"/>
<dbReference type="Pfam" id="PF22741">
    <property type="entry name" value="PTP-NADK"/>
    <property type="match status" value="1"/>
</dbReference>
<dbReference type="EMBL" id="QLMK01000022">
    <property type="protein sequence ID" value="RAK25589.1"/>
    <property type="molecule type" value="Genomic_DNA"/>
</dbReference>
<reference evidence="4 5" key="1">
    <citation type="submission" date="2018-06" db="EMBL/GenBank/DDBJ databases">
        <title>Genomic Encyclopedia of Type Strains, Phase IV (KMG-IV): sequencing the most valuable type-strain genomes for metagenomic binning, comparative biology and taxonomic classification.</title>
        <authorList>
            <person name="Goeker M."/>
        </authorList>
    </citation>
    <scope>NUCLEOTIDE SEQUENCE [LARGE SCALE GENOMIC DNA]</scope>
    <source>
        <strain evidence="4 5">DSM 26720</strain>
    </source>
</reference>
<dbReference type="InterPro" id="IPR029021">
    <property type="entry name" value="Prot-tyrosine_phosphatase-like"/>
</dbReference>
<name>A0A364JRU1_9HYPH</name>
<evidence type="ECO:0000256" key="1">
    <source>
        <dbReference type="ARBA" id="ARBA00009580"/>
    </source>
</evidence>
<dbReference type="SUPFAM" id="SSF52799">
    <property type="entry name" value="(Phosphotyrosine protein) phosphatases II"/>
    <property type="match status" value="1"/>
</dbReference>
<dbReference type="PANTHER" id="PTHR31126:SF72">
    <property type="entry name" value="DUAL SPECIFICITY PROTEIN PHOSPHATASE TPBA"/>
    <property type="match status" value="1"/>
</dbReference>
<dbReference type="OrthoDB" id="9814896at2"/>
<dbReference type="PANTHER" id="PTHR31126">
    <property type="entry name" value="TYROSINE-PROTEIN PHOSPHATASE"/>
    <property type="match status" value="1"/>
</dbReference>
<evidence type="ECO:0000313" key="5">
    <source>
        <dbReference type="Proteomes" id="UP000249453"/>
    </source>
</evidence>
<keyword evidence="2" id="KW-1133">Transmembrane helix</keyword>